<keyword evidence="3" id="KW-0808">Transferase</keyword>
<dbReference type="InterPro" id="IPR015338">
    <property type="entry name" value="GT64_dom"/>
</dbReference>
<organism evidence="7 8">
    <name type="scientific">Priapulus caudatus</name>
    <name type="common">Priapulid worm</name>
    <dbReference type="NCBI Taxonomy" id="37621"/>
    <lineage>
        <taxon>Eukaryota</taxon>
        <taxon>Metazoa</taxon>
        <taxon>Ecdysozoa</taxon>
        <taxon>Scalidophora</taxon>
        <taxon>Priapulida</taxon>
        <taxon>Priapulimorpha</taxon>
        <taxon>Priapulimorphida</taxon>
        <taxon>Priapulidae</taxon>
        <taxon>Priapulus</taxon>
    </lineage>
</organism>
<dbReference type="PANTHER" id="PTHR48261">
    <property type="entry name" value="ACETYLGLUCOSAMINYLTRANSFERASE"/>
    <property type="match status" value="1"/>
</dbReference>
<proteinExistence type="inferred from homology"/>
<evidence type="ECO:0000259" key="6">
    <source>
        <dbReference type="Pfam" id="PF09258"/>
    </source>
</evidence>
<evidence type="ECO:0000313" key="8">
    <source>
        <dbReference type="RefSeq" id="XP_014667483.1"/>
    </source>
</evidence>
<dbReference type="PANTHER" id="PTHR48261:SF2">
    <property type="entry name" value="ACETYLGLUCOSAMINYLTRANSFERASE"/>
    <property type="match status" value="1"/>
</dbReference>
<protein>
    <submittedName>
        <fullName evidence="8">Exostosin-like 2</fullName>
    </submittedName>
</protein>
<accession>A0ABM1E5L2</accession>
<dbReference type="Gene3D" id="3.90.550.10">
    <property type="entry name" value="Spore Coat Polysaccharide Biosynthesis Protein SpsA, Chain A"/>
    <property type="match status" value="1"/>
</dbReference>
<evidence type="ECO:0000256" key="2">
    <source>
        <dbReference type="ARBA" id="ARBA00010271"/>
    </source>
</evidence>
<keyword evidence="4" id="KW-0472">Membrane</keyword>
<dbReference type="GeneID" id="106809053"/>
<keyword evidence="5" id="KW-1015">Disulfide bond</keyword>
<reference evidence="8" key="1">
    <citation type="submission" date="2025-08" db="UniProtKB">
        <authorList>
            <consortium name="RefSeq"/>
        </authorList>
    </citation>
    <scope>IDENTIFICATION</scope>
</reference>
<evidence type="ECO:0000313" key="7">
    <source>
        <dbReference type="Proteomes" id="UP000695022"/>
    </source>
</evidence>
<dbReference type="InterPro" id="IPR029044">
    <property type="entry name" value="Nucleotide-diphossugar_trans"/>
</dbReference>
<sequence>MLLHRDWFPLFNRLPASVYDMMDKYNNCDDIVMNAAVSNATQHPGICFIPRHRHYSKIDSKARQFKGVKHKETHMLDRTRCLNELSAIYGHMPLRYSYNYVTTVLRRDYSN</sequence>
<name>A0ABM1E5L2_PRICU</name>
<dbReference type="InterPro" id="IPR004263">
    <property type="entry name" value="Exostosin"/>
</dbReference>
<evidence type="ECO:0000256" key="5">
    <source>
        <dbReference type="ARBA" id="ARBA00023157"/>
    </source>
</evidence>
<gene>
    <name evidence="8" type="primary">LOC106809053</name>
</gene>
<evidence type="ECO:0000256" key="4">
    <source>
        <dbReference type="ARBA" id="ARBA00023136"/>
    </source>
</evidence>
<evidence type="ECO:0000256" key="1">
    <source>
        <dbReference type="ARBA" id="ARBA00004648"/>
    </source>
</evidence>
<evidence type="ECO:0000256" key="3">
    <source>
        <dbReference type="ARBA" id="ARBA00022679"/>
    </source>
</evidence>
<dbReference type="Proteomes" id="UP000695022">
    <property type="component" value="Unplaced"/>
</dbReference>
<dbReference type="Pfam" id="PF09258">
    <property type="entry name" value="Glyco_transf_64"/>
    <property type="match status" value="1"/>
</dbReference>
<feature type="domain" description="Glycosyl transferase 64" evidence="6">
    <location>
        <begin position="1"/>
        <end position="103"/>
    </location>
</feature>
<keyword evidence="7" id="KW-1185">Reference proteome</keyword>
<comment type="similarity">
    <text evidence="2">Belongs to the glycosyltransferase 47 family.</text>
</comment>
<comment type="subcellular location">
    <subcellularLocation>
        <location evidence="1">Endoplasmic reticulum membrane</location>
        <topology evidence="1">Single-pass type II membrane protein</topology>
    </subcellularLocation>
</comment>
<dbReference type="RefSeq" id="XP_014667483.1">
    <property type="nucleotide sequence ID" value="XM_014811997.1"/>
</dbReference>